<dbReference type="RefSeq" id="WP_148897947.1">
    <property type="nucleotide sequence ID" value="NZ_VNHY01000001.1"/>
</dbReference>
<accession>A0A5D3YNL6</accession>
<name>A0A5D3YNL6_9BACT</name>
<organism evidence="1 2">
    <name type="scientific">Fodinibius salinus</name>
    <dbReference type="NCBI Taxonomy" id="860790"/>
    <lineage>
        <taxon>Bacteria</taxon>
        <taxon>Pseudomonadati</taxon>
        <taxon>Balneolota</taxon>
        <taxon>Balneolia</taxon>
        <taxon>Balneolales</taxon>
        <taxon>Balneolaceae</taxon>
        <taxon>Fodinibius</taxon>
    </lineage>
</organism>
<protein>
    <submittedName>
        <fullName evidence="1">Uncharacterized protein</fullName>
    </submittedName>
</protein>
<gene>
    <name evidence="1" type="ORF">LX73_0570</name>
</gene>
<reference evidence="1 2" key="1">
    <citation type="submission" date="2019-07" db="EMBL/GenBank/DDBJ databases">
        <title>Genomic Encyclopedia of Archaeal and Bacterial Type Strains, Phase II (KMG-II): from individual species to whole genera.</title>
        <authorList>
            <person name="Goeker M."/>
        </authorList>
    </citation>
    <scope>NUCLEOTIDE SEQUENCE [LARGE SCALE GENOMIC DNA]</scope>
    <source>
        <strain evidence="1 2">DSM 21935</strain>
    </source>
</reference>
<evidence type="ECO:0000313" key="1">
    <source>
        <dbReference type="EMBL" id="TYP95272.1"/>
    </source>
</evidence>
<comment type="caution">
    <text evidence="1">The sequence shown here is derived from an EMBL/GenBank/DDBJ whole genome shotgun (WGS) entry which is preliminary data.</text>
</comment>
<dbReference type="EMBL" id="VNHY01000001">
    <property type="protein sequence ID" value="TYP95272.1"/>
    <property type="molecule type" value="Genomic_DNA"/>
</dbReference>
<dbReference type="Proteomes" id="UP000324595">
    <property type="component" value="Unassembled WGS sequence"/>
</dbReference>
<sequence>MRIYLLVIILLISGSTVCYSQHWQTVVSLDTRVGYSTNQYLNPFLSEWNTSVESTYNFTSLLGQTFWHRNNHSISLTGGVLYEPLFETQFGHWKGALGLVDYNYRLSNSISLGLEGGVSHLSSNYDRTLFWAQPKATWFVSSFTLFRLKMGPNFRMYRNYQGVAQSNDQFNIYNLEFETWPNYQWQITAGLSGTLNNLPDITQGFNSKVSIAYHLRNGTSISLNGGIQQYQFDQTTSNTGGGGNFPPVGGGQNTASTVTNTDRIYRLGLNGNIPLNERFTLFTGVKALKYETVNASINDYQVSGGVRFSFEPTLNTSQGTITPVWDKNMGEQQVRIEYSGMDDCTW</sequence>
<evidence type="ECO:0000313" key="2">
    <source>
        <dbReference type="Proteomes" id="UP000324595"/>
    </source>
</evidence>
<dbReference type="AlphaFoldDB" id="A0A5D3YNL6"/>
<proteinExistence type="predicted"/>
<keyword evidence="2" id="KW-1185">Reference proteome</keyword>
<dbReference type="OrthoDB" id="5451596at2"/>